<dbReference type="GO" id="GO:0005737">
    <property type="term" value="C:cytoplasm"/>
    <property type="evidence" value="ECO:0007669"/>
    <property type="project" value="UniProtKB-SubCell"/>
</dbReference>
<evidence type="ECO:0000313" key="11">
    <source>
        <dbReference type="Proteomes" id="UP001432322"/>
    </source>
</evidence>
<evidence type="ECO:0000256" key="5">
    <source>
        <dbReference type="ARBA" id="ARBA00022490"/>
    </source>
</evidence>
<dbReference type="InterPro" id="IPR019312">
    <property type="entry name" value="CNOT11"/>
</dbReference>
<keyword evidence="9" id="KW-0539">Nucleus</keyword>
<keyword evidence="6" id="KW-0805">Transcription regulation</keyword>
<gene>
    <name evidence="10" type="ORF">PFISCL1PPCAC_15684</name>
</gene>
<organism evidence="10 11">
    <name type="scientific">Pristionchus fissidentatus</name>
    <dbReference type="NCBI Taxonomy" id="1538716"/>
    <lineage>
        <taxon>Eukaryota</taxon>
        <taxon>Metazoa</taxon>
        <taxon>Ecdysozoa</taxon>
        <taxon>Nematoda</taxon>
        <taxon>Chromadorea</taxon>
        <taxon>Rhabditida</taxon>
        <taxon>Rhabditina</taxon>
        <taxon>Diplogasteromorpha</taxon>
        <taxon>Diplogasteroidea</taxon>
        <taxon>Neodiplogasteridae</taxon>
        <taxon>Pristionchus</taxon>
    </lineage>
</organism>
<evidence type="ECO:0000256" key="4">
    <source>
        <dbReference type="ARBA" id="ARBA00014872"/>
    </source>
</evidence>
<dbReference type="GO" id="GO:0031047">
    <property type="term" value="P:regulatory ncRNA-mediated gene silencing"/>
    <property type="evidence" value="ECO:0007669"/>
    <property type="project" value="UniProtKB-KW"/>
</dbReference>
<name>A0AAV5W2P3_9BILA</name>
<keyword evidence="7" id="KW-0943">RNA-mediated gene silencing</keyword>
<comment type="caution">
    <text evidence="10">The sequence shown here is derived from an EMBL/GenBank/DDBJ whole genome shotgun (WGS) entry which is preliminary data.</text>
</comment>
<evidence type="ECO:0000256" key="6">
    <source>
        <dbReference type="ARBA" id="ARBA00023015"/>
    </source>
</evidence>
<protein>
    <recommendedName>
        <fullName evidence="4">CCR4-NOT transcription complex subunit 11</fullName>
    </recommendedName>
</protein>
<dbReference type="GO" id="GO:0005634">
    <property type="term" value="C:nucleus"/>
    <property type="evidence" value="ECO:0007669"/>
    <property type="project" value="UniProtKB-SubCell"/>
</dbReference>
<evidence type="ECO:0000313" key="10">
    <source>
        <dbReference type="EMBL" id="GMT24387.1"/>
    </source>
</evidence>
<keyword evidence="8" id="KW-0804">Transcription</keyword>
<evidence type="ECO:0000256" key="1">
    <source>
        <dbReference type="ARBA" id="ARBA00004123"/>
    </source>
</evidence>
<comment type="subcellular location">
    <subcellularLocation>
        <location evidence="2">Cytoplasm</location>
    </subcellularLocation>
    <subcellularLocation>
        <location evidence="1">Nucleus</location>
    </subcellularLocation>
</comment>
<evidence type="ECO:0000256" key="2">
    <source>
        <dbReference type="ARBA" id="ARBA00004496"/>
    </source>
</evidence>
<dbReference type="GO" id="GO:0030014">
    <property type="term" value="C:CCR4-NOT complex"/>
    <property type="evidence" value="ECO:0007669"/>
    <property type="project" value="InterPro"/>
</dbReference>
<dbReference type="Pfam" id="PF10155">
    <property type="entry name" value="CNOT11"/>
    <property type="match status" value="1"/>
</dbReference>
<dbReference type="Proteomes" id="UP001432322">
    <property type="component" value="Unassembled WGS sequence"/>
</dbReference>
<keyword evidence="11" id="KW-1185">Reference proteome</keyword>
<evidence type="ECO:0000256" key="7">
    <source>
        <dbReference type="ARBA" id="ARBA00023158"/>
    </source>
</evidence>
<reference evidence="10" key="1">
    <citation type="submission" date="2023-10" db="EMBL/GenBank/DDBJ databases">
        <title>Genome assembly of Pristionchus species.</title>
        <authorList>
            <person name="Yoshida K."/>
            <person name="Sommer R.J."/>
        </authorList>
    </citation>
    <scope>NUCLEOTIDE SEQUENCE</scope>
    <source>
        <strain evidence="10">RS5133</strain>
    </source>
</reference>
<keyword evidence="5" id="KW-0963">Cytoplasm</keyword>
<feature type="non-terminal residue" evidence="10">
    <location>
        <position position="1"/>
    </location>
</feature>
<dbReference type="AlphaFoldDB" id="A0AAV5W2P3"/>
<comment type="similarity">
    <text evidence="3">Belongs to the CNOT11 family.</text>
</comment>
<dbReference type="PANTHER" id="PTHR15975">
    <property type="entry name" value="CCR4-NOT TRANSCRIPTION COMPLEX SUBUNIT 11"/>
    <property type="match status" value="1"/>
</dbReference>
<dbReference type="PANTHER" id="PTHR15975:SF0">
    <property type="entry name" value="CCR4-NOT TRANSCRIPTION COMPLEX SUBUNIT 11"/>
    <property type="match status" value="1"/>
</dbReference>
<sequence>VRSLHSHACHTMATAEDLRKAAEFQFTGDNGDVSPEDIATFNILISQHKEPLNVLALKLLTTFKRRCSWSIAVALIQIYENLYKSNPLDVHSRVILIYLIFRVAELDGTDVNGRKLMHEGHLSLPFLFRVASGEEICRERTSVSVEKFLAKVILSVQVDALAANSAESIIQLVDANSHEAISFDEVVRFFALESARFPHNSEEKDKEEMLDAITFKLFSGKVLNMSENRTLVDAISKAALDSTLIHKFGELPMKSISKLIEENVKIAAEVVYKLVEREPDTIHYYMSIMMEMELSVQCIESVLKLYTGSLSIDRDPLRAFVSHCLAACDDVNTSASKQSRQVRMVCLFVSCLLKKDILPAEQQMTELSNFVLNHSNHRDTTNLYQALTEARSRFGSTS</sequence>
<dbReference type="EMBL" id="BTSY01000004">
    <property type="protein sequence ID" value="GMT24387.1"/>
    <property type="molecule type" value="Genomic_DNA"/>
</dbReference>
<evidence type="ECO:0000256" key="9">
    <source>
        <dbReference type="ARBA" id="ARBA00023242"/>
    </source>
</evidence>
<evidence type="ECO:0000256" key="3">
    <source>
        <dbReference type="ARBA" id="ARBA00008030"/>
    </source>
</evidence>
<evidence type="ECO:0000256" key="8">
    <source>
        <dbReference type="ARBA" id="ARBA00023163"/>
    </source>
</evidence>
<accession>A0AAV5W2P3</accession>
<proteinExistence type="inferred from homology"/>